<dbReference type="Proteomes" id="UP000468388">
    <property type="component" value="Unassembled WGS sequence"/>
</dbReference>
<dbReference type="InterPro" id="IPR051048">
    <property type="entry name" value="Peptidase_S8/S53_subtilisin"/>
</dbReference>
<dbReference type="EMBL" id="WRXO01000001">
    <property type="protein sequence ID" value="MVT39928.1"/>
    <property type="molecule type" value="Genomic_DNA"/>
</dbReference>
<evidence type="ECO:0000259" key="5">
    <source>
        <dbReference type="Pfam" id="PF18962"/>
    </source>
</evidence>
<reference evidence="6 7" key="1">
    <citation type="submission" date="2019-12" db="EMBL/GenBank/DDBJ databases">
        <title>The draft genomic sequence of strain Chitinophaga oryziterrae JCM 16595.</title>
        <authorList>
            <person name="Zhang X."/>
        </authorList>
    </citation>
    <scope>NUCLEOTIDE SEQUENCE [LARGE SCALE GENOMIC DNA]</scope>
    <source>
        <strain evidence="6 7">JCM 16595</strain>
    </source>
</reference>
<dbReference type="AlphaFoldDB" id="A0A6N8J5Q8"/>
<dbReference type="Pfam" id="PF18962">
    <property type="entry name" value="Por_Secre_tail"/>
    <property type="match status" value="1"/>
</dbReference>
<keyword evidence="7" id="KW-1185">Reference proteome</keyword>
<dbReference type="NCBIfam" id="TIGR04183">
    <property type="entry name" value="Por_Secre_tail"/>
    <property type="match status" value="1"/>
</dbReference>
<protein>
    <submittedName>
        <fullName evidence="6">S8 family serine peptidase</fullName>
    </submittedName>
</protein>
<accession>A0A6N8J5Q8</accession>
<dbReference type="SUPFAM" id="SSF52743">
    <property type="entry name" value="Subtilisin-like"/>
    <property type="match status" value="1"/>
</dbReference>
<evidence type="ECO:0000256" key="2">
    <source>
        <dbReference type="PROSITE-ProRule" id="PRU01240"/>
    </source>
</evidence>
<evidence type="ECO:0000256" key="1">
    <source>
        <dbReference type="ARBA" id="ARBA00011073"/>
    </source>
</evidence>
<dbReference type="GO" id="GO:0004252">
    <property type="term" value="F:serine-type endopeptidase activity"/>
    <property type="evidence" value="ECO:0007669"/>
    <property type="project" value="InterPro"/>
</dbReference>
<dbReference type="InterPro" id="IPR036852">
    <property type="entry name" value="Peptidase_S8/S53_dom_sf"/>
</dbReference>
<feature type="domain" description="Secretion system C-terminal sorting" evidence="5">
    <location>
        <begin position="846"/>
        <end position="915"/>
    </location>
</feature>
<dbReference type="InterPro" id="IPR000209">
    <property type="entry name" value="Peptidase_S8/S53_dom"/>
</dbReference>
<dbReference type="Gene3D" id="2.60.120.380">
    <property type="match status" value="1"/>
</dbReference>
<evidence type="ECO:0000313" key="6">
    <source>
        <dbReference type="EMBL" id="MVT39928.1"/>
    </source>
</evidence>
<organism evidence="6 7">
    <name type="scientific">Chitinophaga oryziterrae</name>
    <dbReference type="NCBI Taxonomy" id="1031224"/>
    <lineage>
        <taxon>Bacteria</taxon>
        <taxon>Pseudomonadati</taxon>
        <taxon>Bacteroidota</taxon>
        <taxon>Chitinophagia</taxon>
        <taxon>Chitinophagales</taxon>
        <taxon>Chitinophagaceae</taxon>
        <taxon>Chitinophaga</taxon>
    </lineage>
</organism>
<gene>
    <name evidence="6" type="ORF">GO495_04990</name>
</gene>
<comment type="similarity">
    <text evidence="1 2">Belongs to the peptidase S8 family.</text>
</comment>
<comment type="caution">
    <text evidence="2">Lacks conserved residue(s) required for the propagation of feature annotation.</text>
</comment>
<sequence length="917" mass="100215">MKTILVLFSLLLWQNISARQVQPPDSISLRYAVADTAARTGGPLRYYLVKFSVYPGNAVKNYGVIKTLSPFHYILSRVDFDTSLQRKVVYNYPANNNWKASALLLQQLALSDSIVVLAGVRNPSLNYCRVISRSGAVLRVSVQKKDWDNFITQPDILFLDGIRKAHTEILINNADPAANAVNTAQQKYPSVRGKNITVSLKEDLLDTTDIDFTGRYIPSPFAATQRSSHATIMATMIGGAGNTGTKSLGAAPQVLFTSADFNTSLMPEDPDYFKQFDITIQNHSYGTGVENYYGLEAVAYDEQVYNTDTLLHVFSSGNIGSNTDSSGIYQGINGYANLSGTFKQAKNVLVAGGTDDSLHVVSLSSRGPAYDGRVKPELVAFGIDGTSGASAITSGVAALLQDAYKQKYGVAPSAALVKALLINSAVKVDHIPLSYKSGYGSLHALDALNTLSAAQFMKGSGPQQFTIHVPAGMEQLQVTLCWNDPPAAVNASKALVNDLDLSVTDAAGQTFAPWVLSAAPSMDSLGAAAKRGRDSLNNIEQVTIDHPVAGDLQIHVHNPVAEQTFYVVYQWTPSHHFEWLNPGDHEVLYAGGNTPLPFRWQSNITGKGDLSYSIDSGITWKPLISSVGAENGLYYWTVPSLFSAALLKFTLPDTSFISEPFYLSPRLTLQTGYNCGDSAFIYWSSVQDASAYEVYHLGEQYLSPYALPTDTFLAVSGGSPYFAVSPVHKDGWTGLKSYGTNYTIQGTGCYVRNLLADLNADGTVTLSLNLGTAYKLQHLYWQRLAGSDYVDISDQLIAGVDYTYLDEHTTKGLVYYRVKLVTDDGKIIYSDPVSVYLLNDKEYLFFPNPVHSTLSVLGKELYGMQLQVYDMSGRLVLRKLLQNQLESVWVEDLPAGVYNCVLFRDGKKIVAKKVVKE</sequence>
<feature type="chain" id="PRO_5026676559" evidence="3">
    <location>
        <begin position="19"/>
        <end position="917"/>
    </location>
</feature>
<feature type="signal peptide" evidence="3">
    <location>
        <begin position="1"/>
        <end position="18"/>
    </location>
</feature>
<dbReference type="OrthoDB" id="9792152at2"/>
<dbReference type="Gene3D" id="3.40.50.200">
    <property type="entry name" value="Peptidase S8/S53 domain"/>
    <property type="match status" value="1"/>
</dbReference>
<evidence type="ECO:0000256" key="3">
    <source>
        <dbReference type="SAM" id="SignalP"/>
    </source>
</evidence>
<dbReference type="InterPro" id="IPR026444">
    <property type="entry name" value="Secre_tail"/>
</dbReference>
<proteinExistence type="inferred from homology"/>
<dbReference type="PANTHER" id="PTHR43399">
    <property type="entry name" value="SUBTILISIN-RELATED"/>
    <property type="match status" value="1"/>
</dbReference>
<name>A0A6N8J5Q8_9BACT</name>
<comment type="caution">
    <text evidence="6">The sequence shown here is derived from an EMBL/GenBank/DDBJ whole genome shotgun (WGS) entry which is preliminary data.</text>
</comment>
<dbReference type="Pfam" id="PF00082">
    <property type="entry name" value="Peptidase_S8"/>
    <property type="match status" value="1"/>
</dbReference>
<evidence type="ECO:0000313" key="7">
    <source>
        <dbReference type="Proteomes" id="UP000468388"/>
    </source>
</evidence>
<dbReference type="SUPFAM" id="SSF49785">
    <property type="entry name" value="Galactose-binding domain-like"/>
    <property type="match status" value="1"/>
</dbReference>
<keyword evidence="3" id="KW-0732">Signal</keyword>
<feature type="domain" description="Peptidase S8/S53" evidence="4">
    <location>
        <begin position="194"/>
        <end position="440"/>
    </location>
</feature>
<dbReference type="GO" id="GO:0006508">
    <property type="term" value="P:proteolysis"/>
    <property type="evidence" value="ECO:0007669"/>
    <property type="project" value="InterPro"/>
</dbReference>
<evidence type="ECO:0000259" key="4">
    <source>
        <dbReference type="Pfam" id="PF00082"/>
    </source>
</evidence>
<dbReference type="InterPro" id="IPR008979">
    <property type="entry name" value="Galactose-bd-like_sf"/>
</dbReference>
<dbReference type="RefSeq" id="WP_157298573.1">
    <property type="nucleotide sequence ID" value="NZ_BAAAZB010000005.1"/>
</dbReference>
<dbReference type="PANTHER" id="PTHR43399:SF4">
    <property type="entry name" value="CELL WALL-ASSOCIATED PROTEASE"/>
    <property type="match status" value="1"/>
</dbReference>
<dbReference type="PROSITE" id="PS51892">
    <property type="entry name" value="SUBTILASE"/>
    <property type="match status" value="1"/>
</dbReference>